<protein>
    <submittedName>
        <fullName evidence="1">Uncharacterized protein</fullName>
    </submittedName>
</protein>
<reference evidence="1 2" key="1">
    <citation type="journal article" date="2020" name="Nature">
        <title>Six reference-quality genomes reveal evolution of bat adaptations.</title>
        <authorList>
            <person name="Jebb D."/>
            <person name="Huang Z."/>
            <person name="Pippel M."/>
            <person name="Hughes G.M."/>
            <person name="Lavrichenko K."/>
            <person name="Devanna P."/>
            <person name="Winkler S."/>
            <person name="Jermiin L.S."/>
            <person name="Skirmuntt E.C."/>
            <person name="Katzourakis A."/>
            <person name="Burkitt-Gray L."/>
            <person name="Ray D.A."/>
            <person name="Sullivan K.A.M."/>
            <person name="Roscito J.G."/>
            <person name="Kirilenko B.M."/>
            <person name="Davalos L.M."/>
            <person name="Corthals A.P."/>
            <person name="Power M.L."/>
            <person name="Jones G."/>
            <person name="Ransome R.D."/>
            <person name="Dechmann D.K.N."/>
            <person name="Locatelli A.G."/>
            <person name="Puechmaille S.J."/>
            <person name="Fedrigo O."/>
            <person name="Jarvis E.D."/>
            <person name="Hiller M."/>
            <person name="Vernes S.C."/>
            <person name="Myers E.W."/>
            <person name="Teeling E.C."/>
        </authorList>
    </citation>
    <scope>NUCLEOTIDE SEQUENCE [LARGE SCALE GENOMIC DNA]</scope>
    <source>
        <strain evidence="1">MMolMol1</strain>
        <tissue evidence="1">Muscle</tissue>
    </source>
</reference>
<keyword evidence="2" id="KW-1185">Reference proteome</keyword>
<organism evidence="1 2">
    <name type="scientific">Molossus molossus</name>
    <name type="common">Pallas' mastiff bat</name>
    <name type="synonym">Vespertilio molossus</name>
    <dbReference type="NCBI Taxonomy" id="27622"/>
    <lineage>
        <taxon>Eukaryota</taxon>
        <taxon>Metazoa</taxon>
        <taxon>Chordata</taxon>
        <taxon>Craniata</taxon>
        <taxon>Vertebrata</taxon>
        <taxon>Euteleostomi</taxon>
        <taxon>Mammalia</taxon>
        <taxon>Eutheria</taxon>
        <taxon>Laurasiatheria</taxon>
        <taxon>Chiroptera</taxon>
        <taxon>Yangochiroptera</taxon>
        <taxon>Molossidae</taxon>
        <taxon>Molossus</taxon>
    </lineage>
</organism>
<evidence type="ECO:0000313" key="2">
    <source>
        <dbReference type="Proteomes" id="UP000550707"/>
    </source>
</evidence>
<accession>A0A7J8JWX2</accession>
<evidence type="ECO:0000313" key="1">
    <source>
        <dbReference type="EMBL" id="KAF6500869.1"/>
    </source>
</evidence>
<name>A0A7J8JWX2_MOLMO</name>
<gene>
    <name evidence="1" type="ORF">HJG59_007904</name>
</gene>
<dbReference type="AlphaFoldDB" id="A0A7J8JWX2"/>
<comment type="caution">
    <text evidence="1">The sequence shown here is derived from an EMBL/GenBank/DDBJ whole genome shotgun (WGS) entry which is preliminary data.</text>
</comment>
<sequence>MRGLDRAGGLIFHAPIERRRNGDEYQLSGSLDFTPIARSCEGAYFGEPKVLLAYKAVNSPSQRCTEKLLLRDQRGQAYVPNSLPPYVNWGVSAKSWANAPGIRCTITCPWLVGLRPRKLTLPAEFLDIMRLSLQFESLPPFRTLLSKRIEVDTQLASFSEVVLAAKK</sequence>
<dbReference type="EMBL" id="JACASF010000001">
    <property type="protein sequence ID" value="KAF6500869.1"/>
    <property type="molecule type" value="Genomic_DNA"/>
</dbReference>
<dbReference type="InParanoid" id="A0A7J8JWX2"/>
<dbReference type="Proteomes" id="UP000550707">
    <property type="component" value="Unassembled WGS sequence"/>
</dbReference>
<proteinExistence type="predicted"/>